<evidence type="ECO:0000313" key="1">
    <source>
        <dbReference type="Ensembl" id="ENSCCRP00020096108.1"/>
    </source>
</evidence>
<sequence length="87" mass="9636">MSGFNHFGSKGFLARLERQFNLTIRPSTMTKLSLMTLAKGAKQLVVQEALLTTLRELSYFSWLTPMTNMGASALGAEMMTLLAPPLR</sequence>
<organism evidence="1 2">
    <name type="scientific">Cyprinus carpio</name>
    <name type="common">Common carp</name>
    <dbReference type="NCBI Taxonomy" id="7962"/>
    <lineage>
        <taxon>Eukaryota</taxon>
        <taxon>Metazoa</taxon>
        <taxon>Chordata</taxon>
        <taxon>Craniata</taxon>
        <taxon>Vertebrata</taxon>
        <taxon>Euteleostomi</taxon>
        <taxon>Actinopterygii</taxon>
        <taxon>Neopterygii</taxon>
        <taxon>Teleostei</taxon>
        <taxon>Ostariophysi</taxon>
        <taxon>Cypriniformes</taxon>
        <taxon>Cyprinidae</taxon>
        <taxon>Cyprininae</taxon>
        <taxon>Cyprinus</taxon>
    </lineage>
</organism>
<reference evidence="1" key="1">
    <citation type="submission" date="2025-08" db="UniProtKB">
        <authorList>
            <consortium name="Ensembl"/>
        </authorList>
    </citation>
    <scope>IDENTIFICATION</scope>
</reference>
<proteinExistence type="predicted"/>
<accession>A0A8C2Q001</accession>
<protein>
    <submittedName>
        <fullName evidence="1">Uncharacterized protein</fullName>
    </submittedName>
</protein>
<dbReference type="Ensembl" id="ENSCCRT00020105083.1">
    <property type="protein sequence ID" value="ENSCCRP00020096108.1"/>
    <property type="gene ID" value="ENSCCRG00020044262.1"/>
</dbReference>
<name>A0A8C2Q001_CYPCA</name>
<dbReference type="AlphaFoldDB" id="A0A8C2Q001"/>
<evidence type="ECO:0000313" key="2">
    <source>
        <dbReference type="Proteomes" id="UP000694701"/>
    </source>
</evidence>
<dbReference type="Proteomes" id="UP000694701">
    <property type="component" value="Unplaced"/>
</dbReference>